<dbReference type="InterPro" id="IPR025398">
    <property type="entry name" value="DUF4371"/>
</dbReference>
<gene>
    <name evidence="2" type="ORF">FWK35_00034971</name>
</gene>
<reference evidence="2 3" key="1">
    <citation type="submission" date="2019-08" db="EMBL/GenBank/DDBJ databases">
        <title>Whole genome of Aphis craccivora.</title>
        <authorList>
            <person name="Voronova N.V."/>
            <person name="Shulinski R.S."/>
            <person name="Bandarenka Y.V."/>
            <person name="Zhorov D.G."/>
            <person name="Warner D."/>
        </authorList>
    </citation>
    <scope>NUCLEOTIDE SEQUENCE [LARGE SCALE GENOMIC DNA]</scope>
    <source>
        <strain evidence="2">180601</strain>
        <tissue evidence="2">Whole Body</tissue>
    </source>
</reference>
<organism evidence="2 3">
    <name type="scientific">Aphis craccivora</name>
    <name type="common">Cowpea aphid</name>
    <dbReference type="NCBI Taxonomy" id="307492"/>
    <lineage>
        <taxon>Eukaryota</taxon>
        <taxon>Metazoa</taxon>
        <taxon>Ecdysozoa</taxon>
        <taxon>Arthropoda</taxon>
        <taxon>Hexapoda</taxon>
        <taxon>Insecta</taxon>
        <taxon>Pterygota</taxon>
        <taxon>Neoptera</taxon>
        <taxon>Paraneoptera</taxon>
        <taxon>Hemiptera</taxon>
        <taxon>Sternorrhyncha</taxon>
        <taxon>Aphidomorpha</taxon>
        <taxon>Aphidoidea</taxon>
        <taxon>Aphididae</taxon>
        <taxon>Aphidini</taxon>
        <taxon>Aphis</taxon>
        <taxon>Aphis</taxon>
    </lineage>
</organism>
<dbReference type="AlphaFoldDB" id="A0A6G0VMW1"/>
<protein>
    <submittedName>
        <fullName evidence="2">Zinc finger MYM-type protein 1-like</fullName>
    </submittedName>
</protein>
<sequence length="448" mass="51084">DSENIKSQPNVLPGDDPALWIINDSTRDYISLHGFNQNIDGNNFLKSKRLCSKIVRGTRKSYYRHLPPSLFQTKLVNGQILKRKYLAYSNSTGCLYCVPCILFEGKSSFASTTGFCNWKKGEEKLTMHENSKTHKNCVLTMKKRGDLHQRIDKKIVLQLENDVKYWKDVLRRVTAVVKSLCSRGLSLRGSDDNFGNSHSGNFIMCLELVAEFDPFLASHIKKYANKGKGSTSYLSLNTFEEFVNLMGQKVRETIIKEIKKAKYFSIVVDSTPDVSHTDQLSFIFRYVMDNGEPVERFLHFLPNTGHKSEDLAKVVFKVLESNNLDIQNCRGQSYDNASNMSGKYTGLQARIKQVCPHAVYVPCSAHSLNLVGECAANCCFLAEDFFNLIQNLYVFFSSSTYRWQILSKQLQGNVTIKMLSGTRWSARHDACFSLSYNWKEIIKALEEF</sequence>
<dbReference type="Pfam" id="PF14291">
    <property type="entry name" value="DUF4371"/>
    <property type="match status" value="1"/>
</dbReference>
<keyword evidence="3" id="KW-1185">Reference proteome</keyword>
<evidence type="ECO:0000259" key="1">
    <source>
        <dbReference type="SMART" id="SM00597"/>
    </source>
</evidence>
<feature type="non-terminal residue" evidence="2">
    <location>
        <position position="1"/>
    </location>
</feature>
<dbReference type="SMART" id="SM00597">
    <property type="entry name" value="ZnF_TTF"/>
    <property type="match status" value="1"/>
</dbReference>
<accession>A0A6G0VMW1</accession>
<comment type="caution">
    <text evidence="2">The sequence shown here is derived from an EMBL/GenBank/DDBJ whole genome shotgun (WGS) entry which is preliminary data.</text>
</comment>
<evidence type="ECO:0000313" key="2">
    <source>
        <dbReference type="EMBL" id="KAF0697710.1"/>
    </source>
</evidence>
<dbReference type="OrthoDB" id="6624624at2759"/>
<dbReference type="Proteomes" id="UP000478052">
    <property type="component" value="Unassembled WGS sequence"/>
</dbReference>
<dbReference type="PANTHER" id="PTHR45749:SF23">
    <property type="entry name" value="ZINC FINGER MYM-TYPE PROTEIN 1-LIKE"/>
    <property type="match status" value="1"/>
</dbReference>
<dbReference type="PANTHER" id="PTHR45749">
    <property type="match status" value="1"/>
</dbReference>
<name>A0A6G0VMW1_APHCR</name>
<feature type="domain" description="TTF-type" evidence="1">
    <location>
        <begin position="67"/>
        <end position="153"/>
    </location>
</feature>
<dbReference type="EMBL" id="VUJU01015029">
    <property type="protein sequence ID" value="KAF0697710.1"/>
    <property type="molecule type" value="Genomic_DNA"/>
</dbReference>
<proteinExistence type="predicted"/>
<dbReference type="SUPFAM" id="SSF53098">
    <property type="entry name" value="Ribonuclease H-like"/>
    <property type="match status" value="1"/>
</dbReference>
<dbReference type="InterPro" id="IPR006580">
    <property type="entry name" value="Znf_TTF"/>
</dbReference>
<dbReference type="InterPro" id="IPR012337">
    <property type="entry name" value="RNaseH-like_sf"/>
</dbReference>
<evidence type="ECO:0000313" key="3">
    <source>
        <dbReference type="Proteomes" id="UP000478052"/>
    </source>
</evidence>